<keyword evidence="4" id="KW-1185">Reference proteome</keyword>
<dbReference type="Proteomes" id="UP001305779">
    <property type="component" value="Unassembled WGS sequence"/>
</dbReference>
<name>A0ABR0E641_ZASCE</name>
<dbReference type="PANTHER" id="PTHR37490">
    <property type="entry name" value="EXPRESSED PROTEIN"/>
    <property type="match status" value="1"/>
</dbReference>
<gene>
    <name evidence="3" type="ORF">PRZ48_011357</name>
</gene>
<dbReference type="EMBL" id="JAXOVC010000009">
    <property type="protein sequence ID" value="KAK4496908.1"/>
    <property type="molecule type" value="Genomic_DNA"/>
</dbReference>
<evidence type="ECO:0000313" key="3">
    <source>
        <dbReference type="EMBL" id="KAK4496908.1"/>
    </source>
</evidence>
<feature type="region of interest" description="Disordered" evidence="1">
    <location>
        <begin position="1"/>
        <end position="31"/>
    </location>
</feature>
<dbReference type="PANTHER" id="PTHR37490:SF1">
    <property type="entry name" value="GLYCOSYLTRANSFERASE 2-LIKE DOMAIN-CONTAINING PROTEIN"/>
    <property type="match status" value="1"/>
</dbReference>
<protein>
    <submittedName>
        <fullName evidence="3">Uncharacterized protein</fullName>
    </submittedName>
</protein>
<evidence type="ECO:0000256" key="2">
    <source>
        <dbReference type="SAM" id="Phobius"/>
    </source>
</evidence>
<evidence type="ECO:0000256" key="1">
    <source>
        <dbReference type="SAM" id="MobiDB-lite"/>
    </source>
</evidence>
<keyword evidence="2" id="KW-1133">Transmembrane helix</keyword>
<keyword evidence="2" id="KW-0472">Membrane</keyword>
<feature type="transmembrane region" description="Helical" evidence="2">
    <location>
        <begin position="58"/>
        <end position="81"/>
    </location>
</feature>
<comment type="caution">
    <text evidence="3">The sequence shown here is derived from an EMBL/GenBank/DDBJ whole genome shotgun (WGS) entry which is preliminary data.</text>
</comment>
<evidence type="ECO:0000313" key="4">
    <source>
        <dbReference type="Proteomes" id="UP001305779"/>
    </source>
</evidence>
<reference evidence="3 4" key="1">
    <citation type="journal article" date="2023" name="G3 (Bethesda)">
        <title>A chromosome-level genome assembly of Zasmidium syzygii isolated from banana leaves.</title>
        <authorList>
            <person name="van Westerhoven A.C."/>
            <person name="Mehrabi R."/>
            <person name="Talebi R."/>
            <person name="Steentjes M.B.F."/>
            <person name="Corcolon B."/>
            <person name="Chong P.A."/>
            <person name="Kema G.H.J."/>
            <person name="Seidl M.F."/>
        </authorList>
    </citation>
    <scope>NUCLEOTIDE SEQUENCE [LARGE SCALE GENOMIC DNA]</scope>
    <source>
        <strain evidence="3 4">P124</strain>
    </source>
</reference>
<accession>A0ABR0E641</accession>
<proteinExistence type="predicted"/>
<keyword evidence="2" id="KW-0812">Transmembrane</keyword>
<feature type="compositionally biased region" description="Low complexity" evidence="1">
    <location>
        <begin position="11"/>
        <end position="31"/>
    </location>
</feature>
<organism evidence="3 4">
    <name type="scientific">Zasmidium cellare</name>
    <name type="common">Wine cellar mold</name>
    <name type="synonym">Racodium cellare</name>
    <dbReference type="NCBI Taxonomy" id="395010"/>
    <lineage>
        <taxon>Eukaryota</taxon>
        <taxon>Fungi</taxon>
        <taxon>Dikarya</taxon>
        <taxon>Ascomycota</taxon>
        <taxon>Pezizomycotina</taxon>
        <taxon>Dothideomycetes</taxon>
        <taxon>Dothideomycetidae</taxon>
        <taxon>Mycosphaerellales</taxon>
        <taxon>Mycosphaerellaceae</taxon>
        <taxon>Zasmidium</taxon>
    </lineage>
</organism>
<sequence length="376" mass="42078">MASTEEHRYQPVTPTRSSSSTESSNAESAVTIPLMKDEGLEDYFQTEHRSLSWRANAVWANIVLGVVFVSSILLVLCWSLHTFLGHDRHIPAPSIPPTRLDKAYQPETDFDIVVSIYKEDPAAVNNTIAQVLSLASVSSNHRVLLYTKDEDANITALEAHFPTAEIIQLPNVGREGHTYLYHILNRWDNLARHTLFTQAVLDNFGEALHRIENYYVPETGMLGLSFASEVCDCHRCADPYWHDYSGVLAKTYEMANNRTCGWFMLSYKGQFISSAARIRGAGKEVYEYLHDGLSDPNSWAHQSEYIGAISEQADSMNAPALGFSLKRMWSGIMQCADLGVAARCPTMLSGFRRIGGKGEDCQCFDREPGKDFIGFM</sequence>